<accession>A0AA39HVG2</accession>
<dbReference type="Proteomes" id="UP001175271">
    <property type="component" value="Unassembled WGS sequence"/>
</dbReference>
<keyword evidence="3" id="KW-1185">Reference proteome</keyword>
<sequence length="167" mass="19947">MAPPLKDEEELTKSGKRNRKWRAKKEEEKAAKEQEGVRLAEERTDLIAENSLLRHLLLENESLTKENVTLKQKQETETVEKEKQIEKLQEEFSTYKRTTDQQIAYLVSQMKLAHEAFLHSREQVERLRERLYGSSWPSLNRRTNRRRPPSPLRVQDEDSQWSMFDPR</sequence>
<feature type="compositionally biased region" description="Basic residues" evidence="1">
    <location>
        <begin position="14"/>
        <end position="23"/>
    </location>
</feature>
<name>A0AA39HVG2_9BILA</name>
<comment type="caution">
    <text evidence="2">The sequence shown here is derived from an EMBL/GenBank/DDBJ whole genome shotgun (WGS) entry which is preliminary data.</text>
</comment>
<protein>
    <submittedName>
        <fullName evidence="2">Uncharacterized protein</fullName>
    </submittedName>
</protein>
<proteinExistence type="predicted"/>
<organism evidence="2 3">
    <name type="scientific">Steinernema hermaphroditum</name>
    <dbReference type="NCBI Taxonomy" id="289476"/>
    <lineage>
        <taxon>Eukaryota</taxon>
        <taxon>Metazoa</taxon>
        <taxon>Ecdysozoa</taxon>
        <taxon>Nematoda</taxon>
        <taxon>Chromadorea</taxon>
        <taxon>Rhabditida</taxon>
        <taxon>Tylenchina</taxon>
        <taxon>Panagrolaimomorpha</taxon>
        <taxon>Strongyloidoidea</taxon>
        <taxon>Steinernematidae</taxon>
        <taxon>Steinernema</taxon>
    </lineage>
</organism>
<evidence type="ECO:0000313" key="2">
    <source>
        <dbReference type="EMBL" id="KAK0412245.1"/>
    </source>
</evidence>
<feature type="region of interest" description="Disordered" evidence="1">
    <location>
        <begin position="136"/>
        <end position="167"/>
    </location>
</feature>
<feature type="compositionally biased region" description="Basic and acidic residues" evidence="1">
    <location>
        <begin position="24"/>
        <end position="36"/>
    </location>
</feature>
<gene>
    <name evidence="2" type="ORF">QR680_006109</name>
</gene>
<dbReference type="AlphaFoldDB" id="A0AA39HVG2"/>
<dbReference type="EMBL" id="JAUCMV010000003">
    <property type="protein sequence ID" value="KAK0412245.1"/>
    <property type="molecule type" value="Genomic_DNA"/>
</dbReference>
<evidence type="ECO:0000313" key="3">
    <source>
        <dbReference type="Proteomes" id="UP001175271"/>
    </source>
</evidence>
<reference evidence="2" key="1">
    <citation type="submission" date="2023-06" db="EMBL/GenBank/DDBJ databases">
        <title>Genomic analysis of the entomopathogenic nematode Steinernema hermaphroditum.</title>
        <authorList>
            <person name="Schwarz E.M."/>
            <person name="Heppert J.K."/>
            <person name="Baniya A."/>
            <person name="Schwartz H.T."/>
            <person name="Tan C.-H."/>
            <person name="Antoshechkin I."/>
            <person name="Sternberg P.W."/>
            <person name="Goodrich-Blair H."/>
            <person name="Dillman A.R."/>
        </authorList>
    </citation>
    <scope>NUCLEOTIDE SEQUENCE</scope>
    <source>
        <strain evidence="2">PS9179</strain>
        <tissue evidence="2">Whole animal</tissue>
    </source>
</reference>
<evidence type="ECO:0000256" key="1">
    <source>
        <dbReference type="SAM" id="MobiDB-lite"/>
    </source>
</evidence>
<feature type="region of interest" description="Disordered" evidence="1">
    <location>
        <begin position="1"/>
        <end position="36"/>
    </location>
</feature>